<protein>
    <submittedName>
        <fullName evidence="2">Uncharacterized protein</fullName>
    </submittedName>
</protein>
<keyword evidence="7" id="KW-1185">Reference proteome</keyword>
<dbReference type="GeneID" id="26738972"/>
<name>A0A089ZC73_METFO</name>
<reference evidence="5" key="3">
    <citation type="submission" date="2020-10" db="EMBL/GenBank/DDBJ databases">
        <title>Dehalococcoides mccartyi of a TCE/Cr reducing biochatode.</title>
        <authorList>
            <person name="Matturro B."/>
        </authorList>
    </citation>
    <scope>NUCLEOTIDE SEQUENCE</scope>
    <source>
        <strain evidence="5">Bin2</strain>
    </source>
</reference>
<dbReference type="Proteomes" id="UP000606900">
    <property type="component" value="Unassembled WGS sequence"/>
</dbReference>
<feature type="region of interest" description="Disordered" evidence="1">
    <location>
        <begin position="25"/>
        <end position="91"/>
    </location>
</feature>
<organism evidence="2 6">
    <name type="scientific">Methanobacterium formicicum</name>
    <dbReference type="NCBI Taxonomy" id="2162"/>
    <lineage>
        <taxon>Archaea</taxon>
        <taxon>Methanobacteriati</taxon>
        <taxon>Methanobacteriota</taxon>
        <taxon>Methanomada group</taxon>
        <taxon>Methanobacteria</taxon>
        <taxon>Methanobacteriales</taxon>
        <taxon>Methanobacteriaceae</taxon>
        <taxon>Methanobacterium</taxon>
    </lineage>
</organism>
<feature type="compositionally biased region" description="Low complexity" evidence="1">
    <location>
        <begin position="51"/>
        <end position="91"/>
    </location>
</feature>
<dbReference type="Proteomes" id="UP000029661">
    <property type="component" value="Chromosome"/>
</dbReference>
<feature type="compositionally biased region" description="Low complexity" evidence="1">
    <location>
        <begin position="25"/>
        <end position="40"/>
    </location>
</feature>
<dbReference type="EMBL" id="LN515531">
    <property type="protein sequence ID" value="CEA14633.1"/>
    <property type="molecule type" value="Genomic_DNA"/>
</dbReference>
<dbReference type="RefSeq" id="WP_048073615.1">
    <property type="nucleotide sequence ID" value="NZ_CALCVY010000194.1"/>
</dbReference>
<dbReference type="KEGG" id="mfi:DSM1535_2288"/>
<accession>A0A089ZC73</accession>
<evidence type="ECO:0000313" key="2">
    <source>
        <dbReference type="EMBL" id="AIS32406.1"/>
    </source>
</evidence>
<dbReference type="EMBL" id="LN734822">
    <property type="protein sequence ID" value="CEL24358.1"/>
    <property type="molecule type" value="Genomic_DNA"/>
</dbReference>
<dbReference type="PATRIC" id="fig|2162.10.peg.744"/>
<dbReference type="AlphaFoldDB" id="A0A089ZC73"/>
<dbReference type="KEGG" id="mfc:BRM9_1594"/>
<sequence length="91" mass="9589">MKRSTPVIIGLLLILGVVALGYFAESSGSNNTTNNSNNSSQFTLFKNPLTPQQAVSSTPAAQTQQSSPTPTTTNDTTQNTTQNQTNPSTTN</sequence>
<evidence type="ECO:0000313" key="5">
    <source>
        <dbReference type="EMBL" id="MBF4474161.1"/>
    </source>
</evidence>
<evidence type="ECO:0000313" key="7">
    <source>
        <dbReference type="Proteomes" id="UP000062768"/>
    </source>
</evidence>
<dbReference type="EMBL" id="CP006933">
    <property type="protein sequence ID" value="AIS32406.1"/>
    <property type="molecule type" value="Genomic_DNA"/>
</dbReference>
<reference evidence="4" key="2">
    <citation type="submission" date="2014-09" db="EMBL/GenBank/DDBJ databases">
        <authorList>
            <person name="Bishop-Lilly K.A."/>
            <person name="Broomall S.M."/>
            <person name="Chain P.S."/>
            <person name="Chertkov O."/>
            <person name="Coyne S.R."/>
            <person name="Daligault H.E."/>
            <person name="Davenport K.W."/>
            <person name="Erkkila T."/>
            <person name="Frey K.G."/>
            <person name="Gibbons H.S."/>
            <person name="Gu W."/>
            <person name="Jaissle J."/>
            <person name="Johnson S.L."/>
            <person name="Koroleva G.I."/>
            <person name="Ladner J.T."/>
            <person name="Lo C.-C."/>
            <person name="Minogue T.D."/>
            <person name="Munk C."/>
            <person name="Palacios G.F."/>
            <person name="Redden C.L."/>
            <person name="Rosenzweig C.N."/>
            <person name="Scholz M.B."/>
            <person name="Teshima H."/>
            <person name="Xu Y."/>
        </authorList>
    </citation>
    <scope>NUCLEOTIDE SEQUENCE</scope>
    <source>
        <strain evidence="4">Mb9</strain>
    </source>
</reference>
<evidence type="ECO:0000313" key="6">
    <source>
        <dbReference type="Proteomes" id="UP000029661"/>
    </source>
</evidence>
<proteinExistence type="predicted"/>
<evidence type="ECO:0000256" key="1">
    <source>
        <dbReference type="SAM" id="MobiDB-lite"/>
    </source>
</evidence>
<evidence type="ECO:0000313" key="3">
    <source>
        <dbReference type="EMBL" id="CEA14633.1"/>
    </source>
</evidence>
<evidence type="ECO:0000313" key="4">
    <source>
        <dbReference type="EMBL" id="CEL24358.1"/>
    </source>
</evidence>
<dbReference type="STRING" id="2162.BRM9_1594"/>
<gene>
    <name evidence="2" type="ORF">BRM9_1594</name>
    <name evidence="3" type="ORF">DSM1535_2288</name>
    <name evidence="5" type="ORF">ISP06_01640</name>
    <name evidence="4" type="ORF">MB9_0715</name>
</gene>
<dbReference type="Proteomes" id="UP000062768">
    <property type="component" value="Chromosome I"/>
</dbReference>
<dbReference type="EMBL" id="JADIIL010000007">
    <property type="protein sequence ID" value="MBF4474161.1"/>
    <property type="molecule type" value="Genomic_DNA"/>
</dbReference>
<reference evidence="2" key="1">
    <citation type="submission" date="2013-12" db="EMBL/GenBank/DDBJ databases">
        <title>The complete genome sequence of Methanobacterium sp. BRM9.</title>
        <authorList>
            <consortium name="Pastoral Greenhouse Gas Research Consortium"/>
            <person name="Kelly W.J."/>
            <person name="Leahy S.C."/>
            <person name="Perry R."/>
            <person name="Li D."/>
            <person name="Altermann E."/>
            <person name="Lambie S.C."/>
            <person name="Attwood G.T."/>
        </authorList>
    </citation>
    <scope>NUCLEOTIDE SEQUENCE [LARGE SCALE GENOMIC DNA]</scope>
    <source>
        <strain evidence="2">BRM9</strain>
    </source>
</reference>